<evidence type="ECO:0000313" key="4">
    <source>
        <dbReference type="Proteomes" id="UP001248134"/>
    </source>
</evidence>
<evidence type="ECO:0000313" key="3">
    <source>
        <dbReference type="Proteomes" id="UP000221918"/>
    </source>
</evidence>
<dbReference type="EMBL" id="VLYX01000012">
    <property type="protein sequence ID" value="MDR4326992.1"/>
    <property type="molecule type" value="Genomic_DNA"/>
</dbReference>
<dbReference type="AlphaFoldDB" id="A0AAJ3RB14"/>
<accession>A0AAJ3RB14</accession>
<evidence type="ECO:0000313" key="1">
    <source>
        <dbReference type="EMBL" id="MDR4326992.1"/>
    </source>
</evidence>
<organism evidence="1 4">
    <name type="scientific">Bacillus pseudomycoides</name>
    <dbReference type="NCBI Taxonomy" id="64104"/>
    <lineage>
        <taxon>Bacteria</taxon>
        <taxon>Bacillati</taxon>
        <taxon>Bacillota</taxon>
        <taxon>Bacilli</taxon>
        <taxon>Bacillales</taxon>
        <taxon>Bacillaceae</taxon>
        <taxon>Bacillus</taxon>
        <taxon>Bacillus cereus group</taxon>
    </lineage>
</organism>
<dbReference type="RefSeq" id="WP_098101398.1">
    <property type="nucleotide sequence ID" value="NZ_JARMBS010000071.1"/>
</dbReference>
<dbReference type="EMBL" id="NUTL01000040">
    <property type="protein sequence ID" value="PHE99350.1"/>
    <property type="molecule type" value="Genomic_DNA"/>
</dbReference>
<proteinExistence type="predicted"/>
<reference evidence="1" key="2">
    <citation type="submission" date="2019-07" db="EMBL/GenBank/DDBJ databases">
        <title>Phylogenomic Reclassification of ATCC Bacillus Strains and Various Taxa within the Genus Bacillus.</title>
        <authorList>
            <person name="Riojas M.A."/>
            <person name="Frank A.M."/>
            <person name="Fenn S.L."/>
            <person name="King S.P."/>
            <person name="Brower S.M."/>
            <person name="Hazbon M.H."/>
        </authorList>
    </citation>
    <scope>NUCLEOTIDE SEQUENCE</scope>
    <source>
        <strain evidence="1">NR-12239</strain>
    </source>
</reference>
<sequence length="66" mass="7329">MTKIRSDVGKLELASESVYDHKKKDVTKISTEEGQLKLAGTGIYAYDEGGESNFINLCIETEYVVL</sequence>
<name>A0AAJ3RB14_9BACI</name>
<dbReference type="Proteomes" id="UP001248134">
    <property type="component" value="Unassembled WGS sequence"/>
</dbReference>
<gene>
    <name evidence="2" type="ORF">COF81_10310</name>
    <name evidence="1" type="ORF">FOS08_13955</name>
</gene>
<comment type="caution">
    <text evidence="1">The sequence shown here is derived from an EMBL/GenBank/DDBJ whole genome shotgun (WGS) entry which is preliminary data.</text>
</comment>
<dbReference type="Proteomes" id="UP000221918">
    <property type="component" value="Unassembled WGS sequence"/>
</dbReference>
<reference evidence="2 3" key="1">
    <citation type="submission" date="2017-09" db="EMBL/GenBank/DDBJ databases">
        <title>Large-scale bioinformatics analysis of Bacillus genomes uncovers conserved roles of natural products in bacterial physiology.</title>
        <authorList>
            <consortium name="Agbiome Team Llc"/>
            <person name="Bleich R.M."/>
            <person name="Grubbs K.J."/>
            <person name="Santa Maria K.C."/>
            <person name="Allen S.E."/>
            <person name="Farag S."/>
            <person name="Shank E.A."/>
            <person name="Bowers A."/>
        </authorList>
    </citation>
    <scope>NUCLEOTIDE SEQUENCE [LARGE SCALE GENOMIC DNA]</scope>
    <source>
        <strain evidence="2 3">AFS037265</strain>
    </source>
</reference>
<evidence type="ECO:0000313" key="2">
    <source>
        <dbReference type="EMBL" id="PHE99350.1"/>
    </source>
</evidence>
<protein>
    <submittedName>
        <fullName evidence="1">Uncharacterized protein</fullName>
    </submittedName>
</protein>